<dbReference type="InterPro" id="IPR000209">
    <property type="entry name" value="Peptidase_S8/S53_dom"/>
</dbReference>
<evidence type="ECO:0000313" key="9">
    <source>
        <dbReference type="Proteomes" id="UP001254848"/>
    </source>
</evidence>
<accession>A0ABU3NT51</accession>
<dbReference type="EMBL" id="JAUOZS010000001">
    <property type="protein sequence ID" value="MDT8900005.1"/>
    <property type="molecule type" value="Genomic_DNA"/>
</dbReference>
<evidence type="ECO:0000256" key="5">
    <source>
        <dbReference type="ARBA" id="ARBA00022825"/>
    </source>
</evidence>
<dbReference type="PROSITE" id="PS51892">
    <property type="entry name" value="SUBTILASE"/>
    <property type="match status" value="1"/>
</dbReference>
<dbReference type="PROSITE" id="PS00138">
    <property type="entry name" value="SUBTILASE_SER"/>
    <property type="match status" value="1"/>
</dbReference>
<organism evidence="8 9">
    <name type="scientific">Anaeroselena agilis</name>
    <dbReference type="NCBI Taxonomy" id="3063788"/>
    <lineage>
        <taxon>Bacteria</taxon>
        <taxon>Bacillati</taxon>
        <taxon>Bacillota</taxon>
        <taxon>Negativicutes</taxon>
        <taxon>Acetonemataceae</taxon>
        <taxon>Anaeroselena</taxon>
    </lineage>
</organism>
<protein>
    <submittedName>
        <fullName evidence="8">S8 family serine peptidase</fullName>
    </submittedName>
</protein>
<dbReference type="InterPro" id="IPR023828">
    <property type="entry name" value="Peptidase_S8_Ser-AS"/>
</dbReference>
<dbReference type="InterPro" id="IPR005546">
    <property type="entry name" value="Autotransporte_beta"/>
</dbReference>
<dbReference type="InterPro" id="IPR036709">
    <property type="entry name" value="Autotransporte_beta_dom_sf"/>
</dbReference>
<dbReference type="Pfam" id="PF03797">
    <property type="entry name" value="Autotransporter"/>
    <property type="match status" value="1"/>
</dbReference>
<evidence type="ECO:0000256" key="6">
    <source>
        <dbReference type="PROSITE-ProRule" id="PRU01240"/>
    </source>
</evidence>
<dbReference type="Pfam" id="PF00082">
    <property type="entry name" value="Peptidase_S8"/>
    <property type="match status" value="1"/>
</dbReference>
<dbReference type="SMART" id="SM00869">
    <property type="entry name" value="Autotransporter"/>
    <property type="match status" value="1"/>
</dbReference>
<dbReference type="CDD" id="cd04848">
    <property type="entry name" value="Peptidases_S8_Autotransporter_serine_protease_like"/>
    <property type="match status" value="1"/>
</dbReference>
<dbReference type="PROSITE" id="PS51208">
    <property type="entry name" value="AUTOTRANSPORTER"/>
    <property type="match status" value="1"/>
</dbReference>
<dbReference type="NCBIfam" id="TIGR02601">
    <property type="entry name" value="autotrns_rpt"/>
    <property type="match status" value="1"/>
</dbReference>
<feature type="domain" description="Autotransporter" evidence="7">
    <location>
        <begin position="792"/>
        <end position="1066"/>
    </location>
</feature>
<proteinExistence type="inferred from homology"/>
<gene>
    <name evidence="8" type="ORF">Q4T40_01990</name>
</gene>
<dbReference type="PRINTS" id="PR00723">
    <property type="entry name" value="SUBTILISIN"/>
</dbReference>
<comment type="similarity">
    <text evidence="1 6">Belongs to the peptidase S8 family.</text>
</comment>
<keyword evidence="4 6" id="KW-0378">Hydrolase</keyword>
<evidence type="ECO:0000256" key="1">
    <source>
        <dbReference type="ARBA" id="ARBA00011073"/>
    </source>
</evidence>
<dbReference type="InterPro" id="IPR013425">
    <property type="entry name" value="Autotrns_rpt"/>
</dbReference>
<evidence type="ECO:0000313" key="8">
    <source>
        <dbReference type="EMBL" id="MDT8900005.1"/>
    </source>
</evidence>
<feature type="active site" description="Charge relay system" evidence="6">
    <location>
        <position position="60"/>
    </location>
</feature>
<keyword evidence="5 6" id="KW-0720">Serine protease</keyword>
<dbReference type="Pfam" id="PF12951">
    <property type="entry name" value="PATR"/>
    <property type="match status" value="1"/>
</dbReference>
<dbReference type="InterPro" id="IPR051048">
    <property type="entry name" value="Peptidase_S8/S53_subtilisin"/>
</dbReference>
<dbReference type="Gene3D" id="3.40.50.200">
    <property type="entry name" value="Peptidase S8/S53 domain"/>
    <property type="match status" value="1"/>
</dbReference>
<evidence type="ECO:0000256" key="2">
    <source>
        <dbReference type="ARBA" id="ARBA00022670"/>
    </source>
</evidence>
<dbReference type="Gene3D" id="2.40.128.130">
    <property type="entry name" value="Autotransporter beta-domain"/>
    <property type="match status" value="1"/>
</dbReference>
<dbReference type="RefSeq" id="WP_413778567.1">
    <property type="nucleotide sequence ID" value="NZ_JAUOZS010000001.1"/>
</dbReference>
<dbReference type="SUPFAM" id="SSF103515">
    <property type="entry name" value="Autotransporter"/>
    <property type="match status" value="1"/>
</dbReference>
<dbReference type="InterPro" id="IPR036852">
    <property type="entry name" value="Peptidase_S8/S53_dom_sf"/>
</dbReference>
<feature type="active site" description="Charge relay system" evidence="6">
    <location>
        <position position="284"/>
    </location>
</feature>
<comment type="caution">
    <text evidence="8">The sequence shown here is derived from an EMBL/GenBank/DDBJ whole genome shotgun (WGS) entry which is preliminary data.</text>
</comment>
<dbReference type="InterPro" id="IPR034061">
    <property type="entry name" value="Peptidases_S8_Autotransporter"/>
</dbReference>
<dbReference type="PANTHER" id="PTHR43399:SF4">
    <property type="entry name" value="CELL WALL-ASSOCIATED PROTEASE"/>
    <property type="match status" value="1"/>
</dbReference>
<name>A0ABU3NT51_9FIRM</name>
<keyword evidence="9" id="KW-1185">Reference proteome</keyword>
<dbReference type="Proteomes" id="UP001254848">
    <property type="component" value="Unassembled WGS sequence"/>
</dbReference>
<evidence type="ECO:0000259" key="7">
    <source>
        <dbReference type="PROSITE" id="PS51208"/>
    </source>
</evidence>
<dbReference type="SUPFAM" id="SSF52743">
    <property type="entry name" value="Subtilisin-like"/>
    <property type="match status" value="1"/>
</dbReference>
<feature type="active site" description="Charge relay system" evidence="6">
    <location>
        <position position="93"/>
    </location>
</feature>
<sequence>MILLFIIILSLSSGRPAECSTADQFKTAEYYASTGLNLINAADAYALGYTGRGVVLGICDDYVKLSHPEFAGKLNSSTVLLVPAGFDWTRNSHGTHVGGIMAAARNNVGMHGVAFDADLLSGDPFGSPFDIRLSYAAFNRNSGVKIINNSWGTDYYIDEIGGGKAAVLALFAQKTDKPLPTLENSITDYDKVLVFAAGNNGHTTPGGESMLAYLKPQTAGNFINVMLVDPAKFDTATKTAGSSFVGIFSDLVKYGEENSVAAPGLRINSTYAANDSYITMSGTSMAAPYVAGTAGLVQQAFPYMGGRQIVDTVLSTADKTFTLPGYTVTVQEDYADPSDPGSGRDRRNINLFYFGSKPDAATITQHLRQYYSENEQQLRAWYGFATADQFVAATIKIYDNVPREMIFGQGLLNAGAAVRGPGLLNARRMDGSSYSPAAEYGRAQALYAVDTQGYDSIWSNDIGETRAGLLASDSAYEDLRRIYAYYIQGDNFYGFHQGQDYIDEYNARVAANGLQGLPVGLLKRGRGTLALTGDNTYQGSSVAAGGTLQIDGRVAGDAFSVETGTIAGSGIIKGNLYNRSTVQAGSYGNPGTLTVEGNFASTGKIAVAATGSANGKITVLGSAGIDGTAFAPVAGSVYRPGASYEILTAGSITGSFTAAAFTGMLSAGGSHDGTSARLLLTRENNLATPNASQLQVYRRMEAMYDRLAGQAAQRQLDPLYSLSAAEAKQALTEIYGGAQLNQAGFTQQSVTVGSAVAARMNYVKHRQDTTVSFKISGFAEGDFEARAVIPLELDDNDSWWLKLTRNWGEIDAQNDSPGIKNQSFGLILGRDRQAGNHWRTGMLVAFGNNDTSSDIARTGSKDYRVGVYAGYDKGAVNISTCLDYGHQTNSATRYLRQLGLQATSSYGSRTLAFGAEAKYNLSYAKEKDWDISPYVSFNVTRYIQDSYGESGAGIYSQQADGLKNTYSTGQFGLEIGRQLPKGRYALKIGYEKVFGGSNPEMTVAYSGNPGEKLTISGGEQDREYFVLGISAQGYLGDNWKIEGEVTRAAGRHSRHLNASLMACRYW</sequence>
<evidence type="ECO:0000256" key="3">
    <source>
        <dbReference type="ARBA" id="ARBA00022729"/>
    </source>
</evidence>
<evidence type="ECO:0000256" key="4">
    <source>
        <dbReference type="ARBA" id="ARBA00022801"/>
    </source>
</evidence>
<dbReference type="InterPro" id="IPR022398">
    <property type="entry name" value="Peptidase_S8_His-AS"/>
</dbReference>
<dbReference type="InterPro" id="IPR015500">
    <property type="entry name" value="Peptidase_S8_subtilisin-rel"/>
</dbReference>
<dbReference type="PROSITE" id="PS00137">
    <property type="entry name" value="SUBTILASE_HIS"/>
    <property type="match status" value="1"/>
</dbReference>
<dbReference type="PANTHER" id="PTHR43399">
    <property type="entry name" value="SUBTILISIN-RELATED"/>
    <property type="match status" value="1"/>
</dbReference>
<keyword evidence="2 6" id="KW-0645">Protease</keyword>
<reference evidence="8 9" key="1">
    <citation type="submission" date="2023-07" db="EMBL/GenBank/DDBJ databases">
        <title>The novel representative of Negativicutes class, Anaeroselena agilis gen. nov. sp. nov.</title>
        <authorList>
            <person name="Prokofeva M.I."/>
            <person name="Elcheninov A.G."/>
            <person name="Klyukina A."/>
            <person name="Kublanov I.V."/>
            <person name="Frolov E.N."/>
            <person name="Podosokorskaya O.A."/>
        </authorList>
    </citation>
    <scope>NUCLEOTIDE SEQUENCE [LARGE SCALE GENOMIC DNA]</scope>
    <source>
        <strain evidence="8 9">4137-cl</strain>
    </source>
</reference>
<keyword evidence="3" id="KW-0732">Signal</keyword>